<evidence type="ECO:0000313" key="4">
    <source>
        <dbReference type="EMBL" id="NIJ52538.1"/>
    </source>
</evidence>
<dbReference type="GO" id="GO:0003677">
    <property type="term" value="F:DNA binding"/>
    <property type="evidence" value="ECO:0007669"/>
    <property type="project" value="UniProtKB-KW"/>
</dbReference>
<dbReference type="PANTHER" id="PTHR38465">
    <property type="entry name" value="HTH-TYPE TRANSCRIPTIONAL REGULATOR MJ1563-RELATED"/>
    <property type="match status" value="1"/>
</dbReference>
<proteinExistence type="predicted"/>
<dbReference type="RefSeq" id="WP_167269081.1">
    <property type="nucleotide sequence ID" value="NZ_JAASQJ010000002.1"/>
</dbReference>
<dbReference type="Gene3D" id="1.10.10.10">
    <property type="entry name" value="Winged helix-like DNA-binding domain superfamily/Winged helix DNA-binding domain"/>
    <property type="match status" value="1"/>
</dbReference>
<keyword evidence="1" id="KW-0805">Transcription regulation</keyword>
<protein>
    <submittedName>
        <fullName evidence="4">DNA-binding transcriptional regulator GbsR (MarR family)</fullName>
    </submittedName>
</protein>
<evidence type="ECO:0000256" key="2">
    <source>
        <dbReference type="ARBA" id="ARBA00023125"/>
    </source>
</evidence>
<dbReference type="PANTHER" id="PTHR38465:SF1">
    <property type="entry name" value="HTH-TYPE TRANSCRIPTIONAL REGULATOR MJ1563-RELATED"/>
    <property type="match status" value="1"/>
</dbReference>
<gene>
    <name evidence="4" type="ORF">FHS68_001708</name>
</gene>
<organism evidence="4 5">
    <name type="scientific">Dyadobacter arcticus</name>
    <dbReference type="NCBI Taxonomy" id="1078754"/>
    <lineage>
        <taxon>Bacteria</taxon>
        <taxon>Pseudomonadati</taxon>
        <taxon>Bacteroidota</taxon>
        <taxon>Cytophagia</taxon>
        <taxon>Cytophagales</taxon>
        <taxon>Spirosomataceae</taxon>
        <taxon>Dyadobacter</taxon>
    </lineage>
</organism>
<comment type="caution">
    <text evidence="4">The sequence shown here is derived from an EMBL/GenBank/DDBJ whole genome shotgun (WGS) entry which is preliminary data.</text>
</comment>
<dbReference type="SUPFAM" id="SSF46785">
    <property type="entry name" value="Winged helix' DNA-binding domain"/>
    <property type="match status" value="1"/>
</dbReference>
<dbReference type="InterPro" id="IPR052362">
    <property type="entry name" value="HTH-GbsR_regulator"/>
</dbReference>
<evidence type="ECO:0000313" key="5">
    <source>
        <dbReference type="Proteomes" id="UP001179181"/>
    </source>
</evidence>
<dbReference type="InterPro" id="IPR036388">
    <property type="entry name" value="WH-like_DNA-bd_sf"/>
</dbReference>
<keyword evidence="5" id="KW-1185">Reference proteome</keyword>
<keyword evidence="3" id="KW-0804">Transcription</keyword>
<evidence type="ECO:0000256" key="3">
    <source>
        <dbReference type="ARBA" id="ARBA00023163"/>
    </source>
</evidence>
<dbReference type="EMBL" id="JAASQJ010000002">
    <property type="protein sequence ID" value="NIJ52538.1"/>
    <property type="molecule type" value="Genomic_DNA"/>
</dbReference>
<reference evidence="4 5" key="1">
    <citation type="submission" date="2020-03" db="EMBL/GenBank/DDBJ databases">
        <title>Genomic Encyclopedia of Type Strains, Phase IV (KMG-IV): sequencing the most valuable type-strain genomes for metagenomic binning, comparative biology and taxonomic classification.</title>
        <authorList>
            <person name="Goeker M."/>
        </authorList>
    </citation>
    <scope>NUCLEOTIDE SEQUENCE [LARGE SCALE GENOMIC DNA]</scope>
    <source>
        <strain evidence="4 5">DSM 102865</strain>
    </source>
</reference>
<dbReference type="InterPro" id="IPR036390">
    <property type="entry name" value="WH_DNA-bd_sf"/>
</dbReference>
<sequence>MENHRSKIEGYGVVMEGMGLSPVAARVFVYLLFSQQDQATFDDMVSYFKVSKSAISNALKFLSALSMIESKTVGGQRKRYFHINFKKMLDQQEMTSRFKNYCLMLDDIRASRGLKDEFAQELNNVSSLYKMMIIEFPIILERWRQINMHNKAV</sequence>
<name>A0ABX0UHP4_9BACT</name>
<accession>A0ABX0UHP4</accession>
<keyword evidence="2 4" id="KW-0238">DNA-binding</keyword>
<evidence type="ECO:0000256" key="1">
    <source>
        <dbReference type="ARBA" id="ARBA00023015"/>
    </source>
</evidence>
<dbReference type="Proteomes" id="UP001179181">
    <property type="component" value="Unassembled WGS sequence"/>
</dbReference>